<dbReference type="InterPro" id="IPR051537">
    <property type="entry name" value="DNA_Adenine_Mtase"/>
</dbReference>
<dbReference type="GO" id="GO:0008170">
    <property type="term" value="F:N-methyltransferase activity"/>
    <property type="evidence" value="ECO:0007669"/>
    <property type="project" value="InterPro"/>
</dbReference>
<sequence>MSQEQHNQLVSFIWNIANDVLVNDYNKGEYRKVILPMMVIRRLDAVLEPTKEVVMATKATLDKSGVLDQDVALCSAAGQAFCNKSPFTLKQLKARTNRQQLKLDFTAYLDGFSSNVLKIIEHFELRPQIEKLSNQGLLGMLIEKFVDPRINLSNQPILDDEGNVKLPALDNHSMGTVFEELLRRFNEENNVTEAGEHFTPRDIVELMADIAFIPVADKITDNTYLIYDGACGTGGILTKSEERINQLAKKANKKINTHIYGQEKQPETFATCQADLLIKGDGEEAPHIALGSTISEDGHSSMTFDFLISNPPFGTPWKKDLENWGYKDKKEITDTRFITTYKEDTEYSMVPNIGDPQMLFLANSVSKMKHTTEFGSRIVEVHNGSSLFTGNAGGGESNIRRYIIENDLLEAIVAMPEKMFYNTGIATFLWIVTNRKSKEREGKVQLIDATKLKSPLRKNLGEKNCEFTKDIRKQILKIYMDFKPCEECKIFDNEEFGYWEVVVDRPLRNEDGDIITDKKGKPKTDSKLRDKEQIPLTYEGGIEAFLQKEVYPYVPDAIIDIDSAVVGYELSFTKYFYRPIELRSIAEIKADIAAIERDTDGLLNLILGD</sequence>
<dbReference type="EC" id="2.1.1.72" evidence="2"/>
<dbReference type="eggNOG" id="COG0286">
    <property type="taxonomic scope" value="Bacteria"/>
</dbReference>
<dbReference type="GeneID" id="92815199"/>
<dbReference type="Pfam" id="PF02384">
    <property type="entry name" value="N6_Mtase"/>
    <property type="match status" value="1"/>
</dbReference>
<dbReference type="PRINTS" id="PR00507">
    <property type="entry name" value="N12N6MTFRASE"/>
</dbReference>
<keyword evidence="5" id="KW-0949">S-adenosyl-L-methionine</keyword>
<evidence type="ECO:0000256" key="2">
    <source>
        <dbReference type="ARBA" id="ARBA00011900"/>
    </source>
</evidence>
<evidence type="ECO:0000259" key="9">
    <source>
        <dbReference type="Pfam" id="PF12161"/>
    </source>
</evidence>
<dbReference type="InterPro" id="IPR029063">
    <property type="entry name" value="SAM-dependent_MTases_sf"/>
</dbReference>
<comment type="catalytic activity">
    <reaction evidence="7">
        <text>a 2'-deoxyadenosine in DNA + S-adenosyl-L-methionine = an N(6)-methyl-2'-deoxyadenosine in DNA + S-adenosyl-L-homocysteine + H(+)</text>
        <dbReference type="Rhea" id="RHEA:15197"/>
        <dbReference type="Rhea" id="RHEA-COMP:12418"/>
        <dbReference type="Rhea" id="RHEA-COMP:12419"/>
        <dbReference type="ChEBI" id="CHEBI:15378"/>
        <dbReference type="ChEBI" id="CHEBI:57856"/>
        <dbReference type="ChEBI" id="CHEBI:59789"/>
        <dbReference type="ChEBI" id="CHEBI:90615"/>
        <dbReference type="ChEBI" id="CHEBI:90616"/>
        <dbReference type="EC" id="2.1.1.72"/>
    </reaction>
</comment>
<evidence type="ECO:0000256" key="1">
    <source>
        <dbReference type="ARBA" id="ARBA00006594"/>
    </source>
</evidence>
<evidence type="ECO:0000313" key="11">
    <source>
        <dbReference type="Proteomes" id="UP000006008"/>
    </source>
</evidence>
<keyword evidence="11" id="KW-1185">Reference proteome</keyword>
<dbReference type="Gene3D" id="3.40.50.150">
    <property type="entry name" value="Vaccinia Virus protein VP39"/>
    <property type="match status" value="1"/>
</dbReference>
<keyword evidence="4" id="KW-0808">Transferase</keyword>
<dbReference type="GO" id="GO:0009007">
    <property type="term" value="F:site-specific DNA-methyltransferase (adenine-specific) activity"/>
    <property type="evidence" value="ECO:0007669"/>
    <property type="project" value="UniProtKB-EC"/>
</dbReference>
<name>G5HAV9_9BACT</name>
<keyword evidence="3" id="KW-0489">Methyltransferase</keyword>
<evidence type="ECO:0000256" key="3">
    <source>
        <dbReference type="ARBA" id="ARBA00022603"/>
    </source>
</evidence>
<organism evidence="10 11">
    <name type="scientific">Alistipes indistinctus YIT 12060</name>
    <dbReference type="NCBI Taxonomy" id="742725"/>
    <lineage>
        <taxon>Bacteria</taxon>
        <taxon>Pseudomonadati</taxon>
        <taxon>Bacteroidota</taxon>
        <taxon>Bacteroidia</taxon>
        <taxon>Bacteroidales</taxon>
        <taxon>Rikenellaceae</taxon>
        <taxon>Alistipes</taxon>
    </lineage>
</organism>
<protein>
    <recommendedName>
        <fullName evidence="2">site-specific DNA-methyltransferase (adenine-specific)</fullName>
        <ecNumber evidence="2">2.1.1.72</ecNumber>
    </recommendedName>
</protein>
<evidence type="ECO:0000259" key="8">
    <source>
        <dbReference type="Pfam" id="PF02384"/>
    </source>
</evidence>
<dbReference type="PANTHER" id="PTHR42933">
    <property type="entry name" value="SLR6095 PROTEIN"/>
    <property type="match status" value="1"/>
</dbReference>
<dbReference type="STRING" id="742725.HMPREF9450_01774"/>
<evidence type="ECO:0000313" key="10">
    <source>
        <dbReference type="EMBL" id="EHB91725.1"/>
    </source>
</evidence>
<dbReference type="PANTHER" id="PTHR42933:SF3">
    <property type="entry name" value="TYPE I RESTRICTION ENZYME MJAVIII METHYLASE SUBUNIT"/>
    <property type="match status" value="1"/>
</dbReference>
<gene>
    <name evidence="10" type="ORF">HMPREF9450_01774</name>
</gene>
<accession>G5HAV9</accession>
<evidence type="ECO:0000256" key="7">
    <source>
        <dbReference type="ARBA" id="ARBA00047942"/>
    </source>
</evidence>
<feature type="domain" description="DNA methylase adenine-specific" evidence="8">
    <location>
        <begin position="171"/>
        <end position="484"/>
    </location>
</feature>
<evidence type="ECO:0000256" key="6">
    <source>
        <dbReference type="ARBA" id="ARBA00022747"/>
    </source>
</evidence>
<evidence type="ECO:0000256" key="4">
    <source>
        <dbReference type="ARBA" id="ARBA00022679"/>
    </source>
</evidence>
<dbReference type="InterPro" id="IPR003356">
    <property type="entry name" value="DNA_methylase_A-5"/>
</dbReference>
<comment type="similarity">
    <text evidence="1">Belongs to the N(4)/N(6)-methyltransferase family.</text>
</comment>
<feature type="domain" description="N6 adenine-specific DNA methyltransferase N-terminal" evidence="9">
    <location>
        <begin position="9"/>
        <end position="145"/>
    </location>
</feature>
<proteinExistence type="inferred from homology"/>
<dbReference type="HOGENOM" id="CLU_012122_0_0_10"/>
<evidence type="ECO:0000256" key="5">
    <source>
        <dbReference type="ARBA" id="ARBA00022691"/>
    </source>
</evidence>
<keyword evidence="6" id="KW-0680">Restriction system</keyword>
<dbReference type="InterPro" id="IPR002052">
    <property type="entry name" value="DNA_methylase_N6_adenine_CS"/>
</dbReference>
<dbReference type="Pfam" id="PF12161">
    <property type="entry name" value="HsdM_N"/>
    <property type="match status" value="1"/>
</dbReference>
<dbReference type="PATRIC" id="fig|742725.3.peg.1867"/>
<dbReference type="AlphaFoldDB" id="G5HAV9"/>
<dbReference type="SUPFAM" id="SSF53335">
    <property type="entry name" value="S-adenosyl-L-methionine-dependent methyltransferases"/>
    <property type="match status" value="1"/>
</dbReference>
<dbReference type="Proteomes" id="UP000006008">
    <property type="component" value="Unassembled WGS sequence"/>
</dbReference>
<dbReference type="GO" id="GO:0003677">
    <property type="term" value="F:DNA binding"/>
    <property type="evidence" value="ECO:0007669"/>
    <property type="project" value="InterPro"/>
</dbReference>
<dbReference type="RefSeq" id="WP_009134580.1">
    <property type="nucleotide sequence ID" value="NZ_CP102250.1"/>
</dbReference>
<dbReference type="EMBL" id="ADLD01000013">
    <property type="protein sequence ID" value="EHB91725.1"/>
    <property type="molecule type" value="Genomic_DNA"/>
</dbReference>
<dbReference type="GO" id="GO:0032259">
    <property type="term" value="P:methylation"/>
    <property type="evidence" value="ECO:0007669"/>
    <property type="project" value="UniProtKB-KW"/>
</dbReference>
<dbReference type="PROSITE" id="PS00092">
    <property type="entry name" value="N6_MTASE"/>
    <property type="match status" value="1"/>
</dbReference>
<dbReference type="GO" id="GO:0009307">
    <property type="term" value="P:DNA restriction-modification system"/>
    <property type="evidence" value="ECO:0007669"/>
    <property type="project" value="UniProtKB-KW"/>
</dbReference>
<comment type="caution">
    <text evidence="10">The sequence shown here is derived from an EMBL/GenBank/DDBJ whole genome shotgun (WGS) entry which is preliminary data.</text>
</comment>
<dbReference type="OrthoDB" id="9814572at2"/>
<dbReference type="InterPro" id="IPR022749">
    <property type="entry name" value="D12N6_MeTrfase_N"/>
</dbReference>
<reference evidence="10 11" key="1">
    <citation type="submission" date="2011-08" db="EMBL/GenBank/DDBJ databases">
        <title>The Genome Sequence of Alistipes indistinctus YIT 12060.</title>
        <authorList>
            <consortium name="The Broad Institute Genome Sequencing Platform"/>
            <person name="Earl A."/>
            <person name="Ward D."/>
            <person name="Feldgarden M."/>
            <person name="Gevers D."/>
            <person name="Morotomi M."/>
            <person name="Young S.K."/>
            <person name="Zeng Q."/>
            <person name="Gargeya S."/>
            <person name="Fitzgerald M."/>
            <person name="Haas B."/>
            <person name="Abouelleil A."/>
            <person name="Alvarado L."/>
            <person name="Arachchi H.M."/>
            <person name="Berlin A."/>
            <person name="Brown A."/>
            <person name="Chapman S.B."/>
            <person name="Chen Z."/>
            <person name="Dunbar C."/>
            <person name="Freedman E."/>
            <person name="Gearin G."/>
            <person name="Gellesch M."/>
            <person name="Goldberg J."/>
            <person name="Griggs A."/>
            <person name="Gujja S."/>
            <person name="Heiman D."/>
            <person name="Howarth C."/>
            <person name="Larson L."/>
            <person name="Lui A."/>
            <person name="MacDonald P.J.P."/>
            <person name="Montmayeur A."/>
            <person name="Murphy C."/>
            <person name="Neiman D."/>
            <person name="Pearson M."/>
            <person name="Priest M."/>
            <person name="Roberts A."/>
            <person name="Saif S."/>
            <person name="Shea T."/>
            <person name="Shenoy N."/>
            <person name="Sisk P."/>
            <person name="Stolte C."/>
            <person name="Sykes S."/>
            <person name="Wortman J."/>
            <person name="Nusbaum C."/>
            <person name="Birren B."/>
        </authorList>
    </citation>
    <scope>NUCLEOTIDE SEQUENCE [LARGE SCALE GENOMIC DNA]</scope>
    <source>
        <strain evidence="10 11">YIT 12060</strain>
    </source>
</reference>